<protein>
    <submittedName>
        <fullName evidence="2">Uncharacterized protein</fullName>
    </submittedName>
</protein>
<feature type="compositionally biased region" description="Low complexity" evidence="1">
    <location>
        <begin position="107"/>
        <end position="119"/>
    </location>
</feature>
<evidence type="ECO:0000256" key="1">
    <source>
        <dbReference type="SAM" id="MobiDB-lite"/>
    </source>
</evidence>
<organism evidence="2">
    <name type="scientific">Spumella elongata</name>
    <dbReference type="NCBI Taxonomy" id="89044"/>
    <lineage>
        <taxon>Eukaryota</taxon>
        <taxon>Sar</taxon>
        <taxon>Stramenopiles</taxon>
        <taxon>Ochrophyta</taxon>
        <taxon>Chrysophyceae</taxon>
        <taxon>Chromulinales</taxon>
        <taxon>Chromulinaceae</taxon>
        <taxon>Spumella</taxon>
    </lineage>
</organism>
<name>A0A7S3GU00_9STRA</name>
<evidence type="ECO:0000313" key="2">
    <source>
        <dbReference type="EMBL" id="CAE0276334.1"/>
    </source>
</evidence>
<dbReference type="AlphaFoldDB" id="A0A7S3GU00"/>
<feature type="region of interest" description="Disordered" evidence="1">
    <location>
        <begin position="44"/>
        <end position="121"/>
    </location>
</feature>
<feature type="compositionally biased region" description="Polar residues" evidence="1">
    <location>
        <begin position="1"/>
        <end position="17"/>
    </location>
</feature>
<accession>A0A7S3GU00</accession>
<gene>
    <name evidence="2" type="ORF">SELO1098_LOCUS5164</name>
</gene>
<feature type="region of interest" description="Disordered" evidence="1">
    <location>
        <begin position="1"/>
        <end position="20"/>
    </location>
</feature>
<sequence length="146" mass="15436">MPRPSLQQRLSVASSTAGGDLAHKFADFKAKHLNNRDLSEVVLGIKKPSGGGGGEDHARADSPSRRPSDAELRRHSLTSMREALDAEDDPSHGHGEHNSNSRESRASISGPSGTSTSSTLKYMSSMFRSKFGSGAAEGSEKSKSPS</sequence>
<feature type="compositionally biased region" description="Basic and acidic residues" evidence="1">
    <location>
        <begin position="54"/>
        <end position="74"/>
    </location>
</feature>
<reference evidence="2" key="1">
    <citation type="submission" date="2021-01" db="EMBL/GenBank/DDBJ databases">
        <authorList>
            <person name="Corre E."/>
            <person name="Pelletier E."/>
            <person name="Niang G."/>
            <person name="Scheremetjew M."/>
            <person name="Finn R."/>
            <person name="Kale V."/>
            <person name="Holt S."/>
            <person name="Cochrane G."/>
            <person name="Meng A."/>
            <person name="Brown T."/>
            <person name="Cohen L."/>
        </authorList>
    </citation>
    <scope>NUCLEOTIDE SEQUENCE</scope>
    <source>
        <strain evidence="2">CCAP 955/1</strain>
    </source>
</reference>
<proteinExistence type="predicted"/>
<dbReference type="EMBL" id="HBIC01010446">
    <property type="protein sequence ID" value="CAE0276334.1"/>
    <property type="molecule type" value="Transcribed_RNA"/>
</dbReference>
<feature type="compositionally biased region" description="Basic and acidic residues" evidence="1">
    <location>
        <begin position="89"/>
        <end position="105"/>
    </location>
</feature>